<organism evidence="1 2">
    <name type="scientific">Flavivirga jejuensis</name>
    <dbReference type="NCBI Taxonomy" id="870487"/>
    <lineage>
        <taxon>Bacteria</taxon>
        <taxon>Pseudomonadati</taxon>
        <taxon>Bacteroidota</taxon>
        <taxon>Flavobacteriia</taxon>
        <taxon>Flavobacteriales</taxon>
        <taxon>Flavobacteriaceae</taxon>
        <taxon>Flavivirga</taxon>
    </lineage>
</organism>
<sequence>MESSEILKHNSHRSFKYPNHSWKFYQEWNKAVFLHWEVAPELVSPFLPKGINLDIINGKTWVSLVAFDMNNIGIRNLPKVPYISDFHEINIRVYITCNNKPSVYFLSMEGSKQSSCKVLKTVSKFPYQYSRMNRDDTSYISKNKIFNDSFNIEYSTENTHIEKDETDLWLTERYAVFQDYKNHIIEYDVHHIEWPMQSISVNKLNLNYPRFSHLINNQPNKIHYSSGVQVLTWDKRKRPISDF</sequence>
<comment type="caution">
    <text evidence="1">The sequence shown here is derived from an EMBL/GenBank/DDBJ whole genome shotgun (WGS) entry which is preliminary data.</text>
</comment>
<dbReference type="InterPro" id="IPR023375">
    <property type="entry name" value="ADC_dom_sf"/>
</dbReference>
<dbReference type="RefSeq" id="WP_303302872.1">
    <property type="nucleotide sequence ID" value="NZ_BAABDA010000050.1"/>
</dbReference>
<reference evidence="1" key="1">
    <citation type="submission" date="2023-07" db="EMBL/GenBank/DDBJ databases">
        <title>Two novel species in the genus Flavivirga.</title>
        <authorList>
            <person name="Kwon K."/>
        </authorList>
    </citation>
    <scope>NUCLEOTIDE SEQUENCE</scope>
    <source>
        <strain evidence="1">KACC 14158</strain>
    </source>
</reference>
<protein>
    <submittedName>
        <fullName evidence="1">DUF2071 domain-containing protein</fullName>
    </submittedName>
</protein>
<dbReference type="Proteomes" id="UP001176806">
    <property type="component" value="Unassembled WGS sequence"/>
</dbReference>
<dbReference type="EMBL" id="JAUOEL010000005">
    <property type="protein sequence ID" value="MDO5975658.1"/>
    <property type="molecule type" value="Genomic_DNA"/>
</dbReference>
<dbReference type="PANTHER" id="PTHR39186">
    <property type="entry name" value="DUF2071 FAMILY PROTEIN"/>
    <property type="match status" value="1"/>
</dbReference>
<proteinExistence type="predicted"/>
<accession>A0ABT8WR62</accession>
<keyword evidence="2" id="KW-1185">Reference proteome</keyword>
<dbReference type="PANTHER" id="PTHR39186:SF1">
    <property type="entry name" value="DUF2071 DOMAIN-CONTAINING PROTEIN"/>
    <property type="match status" value="1"/>
</dbReference>
<dbReference type="Pfam" id="PF09844">
    <property type="entry name" value="DUF2071"/>
    <property type="match status" value="1"/>
</dbReference>
<evidence type="ECO:0000313" key="1">
    <source>
        <dbReference type="EMBL" id="MDO5975658.1"/>
    </source>
</evidence>
<gene>
    <name evidence="1" type="ORF">Q4Q40_15800</name>
</gene>
<dbReference type="SUPFAM" id="SSF160104">
    <property type="entry name" value="Acetoacetate decarboxylase-like"/>
    <property type="match status" value="1"/>
</dbReference>
<name>A0ABT8WR62_9FLAO</name>
<evidence type="ECO:0000313" key="2">
    <source>
        <dbReference type="Proteomes" id="UP001176806"/>
    </source>
</evidence>
<dbReference type="InterPro" id="IPR018644">
    <property type="entry name" value="DUF2071"/>
</dbReference>